<protein>
    <submittedName>
        <fullName evidence="2">Uncharacterized protein</fullName>
    </submittedName>
</protein>
<keyword evidence="3" id="KW-1185">Reference proteome</keyword>
<reference evidence="2 3" key="1">
    <citation type="journal article" date="2019" name="Sci. Rep.">
        <title>Orb-weaving spider Araneus ventricosus genome elucidates the spidroin gene catalogue.</title>
        <authorList>
            <person name="Kono N."/>
            <person name="Nakamura H."/>
            <person name="Ohtoshi R."/>
            <person name="Moran D.A.P."/>
            <person name="Shinohara A."/>
            <person name="Yoshida Y."/>
            <person name="Fujiwara M."/>
            <person name="Mori M."/>
            <person name="Tomita M."/>
            <person name="Arakawa K."/>
        </authorList>
    </citation>
    <scope>NUCLEOTIDE SEQUENCE [LARGE SCALE GENOMIC DNA]</scope>
</reference>
<feature type="compositionally biased region" description="Polar residues" evidence="1">
    <location>
        <begin position="78"/>
        <end position="92"/>
    </location>
</feature>
<dbReference type="Proteomes" id="UP000499080">
    <property type="component" value="Unassembled WGS sequence"/>
</dbReference>
<dbReference type="EMBL" id="BGPR01000484">
    <property type="protein sequence ID" value="GBM22678.1"/>
    <property type="molecule type" value="Genomic_DNA"/>
</dbReference>
<evidence type="ECO:0000313" key="3">
    <source>
        <dbReference type="Proteomes" id="UP000499080"/>
    </source>
</evidence>
<sequence length="92" mass="10152">MTTLLRRPQWSSGKVSALGLEALNPILLKIRRVLGLWHAKSHIGGQTPSPGLVRKLEEELPAQMSFSLSDRGSKLRDPSQNSPCVASNRTFM</sequence>
<feature type="region of interest" description="Disordered" evidence="1">
    <location>
        <begin position="67"/>
        <end position="92"/>
    </location>
</feature>
<accession>A0A4Y2E3R2</accession>
<gene>
    <name evidence="2" type="ORF">AVEN_144456_1</name>
</gene>
<evidence type="ECO:0000313" key="2">
    <source>
        <dbReference type="EMBL" id="GBM22678.1"/>
    </source>
</evidence>
<organism evidence="2 3">
    <name type="scientific">Araneus ventricosus</name>
    <name type="common">Orbweaver spider</name>
    <name type="synonym">Epeira ventricosa</name>
    <dbReference type="NCBI Taxonomy" id="182803"/>
    <lineage>
        <taxon>Eukaryota</taxon>
        <taxon>Metazoa</taxon>
        <taxon>Ecdysozoa</taxon>
        <taxon>Arthropoda</taxon>
        <taxon>Chelicerata</taxon>
        <taxon>Arachnida</taxon>
        <taxon>Araneae</taxon>
        <taxon>Araneomorphae</taxon>
        <taxon>Entelegynae</taxon>
        <taxon>Araneoidea</taxon>
        <taxon>Araneidae</taxon>
        <taxon>Araneus</taxon>
    </lineage>
</organism>
<evidence type="ECO:0000256" key="1">
    <source>
        <dbReference type="SAM" id="MobiDB-lite"/>
    </source>
</evidence>
<proteinExistence type="predicted"/>
<comment type="caution">
    <text evidence="2">The sequence shown here is derived from an EMBL/GenBank/DDBJ whole genome shotgun (WGS) entry which is preliminary data.</text>
</comment>
<name>A0A4Y2E3R2_ARAVE</name>
<dbReference type="AlphaFoldDB" id="A0A4Y2E3R2"/>